<evidence type="ECO:0000256" key="1">
    <source>
        <dbReference type="ARBA" id="ARBA00022614"/>
    </source>
</evidence>
<dbReference type="PANTHER" id="PTHR46652:SF3">
    <property type="entry name" value="LEUCINE-RICH REPEAT-CONTAINING PROTEIN 9"/>
    <property type="match status" value="1"/>
</dbReference>
<dbReference type="Gene3D" id="3.80.10.10">
    <property type="entry name" value="Ribonuclease Inhibitor"/>
    <property type="match status" value="2"/>
</dbReference>
<evidence type="ECO:0000313" key="6">
    <source>
        <dbReference type="EMBL" id="CAL6101119.1"/>
    </source>
</evidence>
<sequence length="382" mass="44042">MQLDAQTDYLHLKHQSLTKFADPNIIKLIAESCSVEQPFQCETIQHLELRNCRLSSTSDLILDQCVNLNINYSKIASIQIQAPLTELSVECNLFSNANFLKNLIQLTVLNLAWNLFTDISPIAHLKYLQDLNLSFNSDVNIEPLKYLKQLRKLNLSDCNIKSIAALTKLPNLQFMVVSGNFYMDYTMLQHMKQLTHLHASRNNIKDVTCLQHLSLVELNLSDNYEIAIHPLQFITSLTILSLRNCNLFEISALIPLKKLEELDIAGNEIIHISALKHLPLKTIDIEENFIQNFSVFKTLDQVQYQTNQRNPEQEEVKFARQMEEIGEQITVLREIKRKRAQHKINQLLNKGEVKALLQLQMLNYASATHQIVSLFQRITYSD</sequence>
<organism evidence="3">
    <name type="scientific">Hexamita inflata</name>
    <dbReference type="NCBI Taxonomy" id="28002"/>
    <lineage>
        <taxon>Eukaryota</taxon>
        <taxon>Metamonada</taxon>
        <taxon>Diplomonadida</taxon>
        <taxon>Hexamitidae</taxon>
        <taxon>Hexamitinae</taxon>
        <taxon>Hexamita</taxon>
    </lineage>
</organism>
<proteinExistence type="predicted"/>
<keyword evidence="1" id="KW-0433">Leucine-rich repeat</keyword>
<gene>
    <name evidence="3" type="ORF">HINF_LOCUS20537</name>
    <name evidence="4" type="ORF">HINF_LOCUS22211</name>
    <name evidence="5" type="ORF">HINF_LOCUS64675</name>
    <name evidence="6" type="ORF">HINF_LOCUS70933</name>
</gene>
<accession>A0AA86TZJ1</accession>
<dbReference type="PANTHER" id="PTHR46652">
    <property type="entry name" value="LEUCINE-RICH REPEAT AND IQ DOMAIN-CONTAINING PROTEIN 1-RELATED"/>
    <property type="match status" value="1"/>
</dbReference>
<name>A0AA86TZJ1_9EUKA</name>
<keyword evidence="7" id="KW-1185">Reference proteome</keyword>
<dbReference type="InterPro" id="IPR001611">
    <property type="entry name" value="Leu-rich_rpt"/>
</dbReference>
<dbReference type="Proteomes" id="UP001642409">
    <property type="component" value="Unassembled WGS sequence"/>
</dbReference>
<dbReference type="SUPFAM" id="SSF52058">
    <property type="entry name" value="L domain-like"/>
    <property type="match status" value="1"/>
</dbReference>
<dbReference type="EMBL" id="CAXDID020000417">
    <property type="protein sequence ID" value="CAL6089190.1"/>
    <property type="molecule type" value="Genomic_DNA"/>
</dbReference>
<evidence type="ECO:0000313" key="5">
    <source>
        <dbReference type="EMBL" id="CAL6089190.1"/>
    </source>
</evidence>
<dbReference type="Pfam" id="PF00560">
    <property type="entry name" value="LRR_1"/>
    <property type="match status" value="1"/>
</dbReference>
<dbReference type="InterPro" id="IPR032675">
    <property type="entry name" value="LRR_dom_sf"/>
</dbReference>
<keyword evidence="2" id="KW-0677">Repeat</keyword>
<protein>
    <submittedName>
        <fullName evidence="3">Leucine-rich repeat domain-containing protein</fullName>
    </submittedName>
    <submittedName>
        <fullName evidence="5">Leucine-rich_repeat domain-containing protein</fullName>
    </submittedName>
</protein>
<dbReference type="EMBL" id="CATOUU010000530">
    <property type="protein sequence ID" value="CAI9932892.1"/>
    <property type="molecule type" value="Genomic_DNA"/>
</dbReference>
<dbReference type="AlphaFoldDB" id="A0AA86TZJ1"/>
<dbReference type="PROSITE" id="PS51450">
    <property type="entry name" value="LRR"/>
    <property type="match status" value="6"/>
</dbReference>
<evidence type="ECO:0000256" key="2">
    <source>
        <dbReference type="ARBA" id="ARBA00022737"/>
    </source>
</evidence>
<evidence type="ECO:0000313" key="3">
    <source>
        <dbReference type="EMBL" id="CAI9932892.1"/>
    </source>
</evidence>
<dbReference type="EMBL" id="CATOUU010000574">
    <property type="protein sequence ID" value="CAI9934566.1"/>
    <property type="molecule type" value="Genomic_DNA"/>
</dbReference>
<dbReference type="EMBL" id="CAXDID020000539">
    <property type="protein sequence ID" value="CAL6101119.1"/>
    <property type="molecule type" value="Genomic_DNA"/>
</dbReference>
<evidence type="ECO:0000313" key="7">
    <source>
        <dbReference type="Proteomes" id="UP001642409"/>
    </source>
</evidence>
<dbReference type="InterPro" id="IPR050836">
    <property type="entry name" value="SDS22/Internalin_LRR"/>
</dbReference>
<reference evidence="5 7" key="2">
    <citation type="submission" date="2024-07" db="EMBL/GenBank/DDBJ databases">
        <authorList>
            <person name="Akdeniz Z."/>
        </authorList>
    </citation>
    <scope>NUCLEOTIDE SEQUENCE [LARGE SCALE GENOMIC DNA]</scope>
</reference>
<reference evidence="3" key="1">
    <citation type="submission" date="2023-06" db="EMBL/GenBank/DDBJ databases">
        <authorList>
            <person name="Kurt Z."/>
        </authorList>
    </citation>
    <scope>NUCLEOTIDE SEQUENCE</scope>
</reference>
<evidence type="ECO:0000313" key="4">
    <source>
        <dbReference type="EMBL" id="CAI9934566.1"/>
    </source>
</evidence>
<comment type="caution">
    <text evidence="3">The sequence shown here is derived from an EMBL/GenBank/DDBJ whole genome shotgun (WGS) entry which is preliminary data.</text>
</comment>